<dbReference type="Proteomes" id="UP000723463">
    <property type="component" value="Unassembled WGS sequence"/>
</dbReference>
<keyword evidence="4" id="KW-1185">Reference proteome</keyword>
<comment type="caution">
    <text evidence="3">The sequence shown here is derived from an EMBL/GenBank/DDBJ whole genome shotgun (WGS) entry which is preliminary data.</text>
</comment>
<dbReference type="InterPro" id="IPR013860">
    <property type="entry name" value="AreA_GATA"/>
</dbReference>
<feature type="region of interest" description="Disordered" evidence="1">
    <location>
        <begin position="320"/>
        <end position="367"/>
    </location>
</feature>
<feature type="region of interest" description="Disordered" evidence="1">
    <location>
        <begin position="242"/>
        <end position="290"/>
    </location>
</feature>
<dbReference type="PANTHER" id="PTHR28051:SF1">
    <property type="entry name" value="PROTEIN MTL1-RELATED"/>
    <property type="match status" value="1"/>
</dbReference>
<dbReference type="AlphaFoldDB" id="A0A9P6F0A2"/>
<feature type="compositionally biased region" description="Low complexity" evidence="1">
    <location>
        <begin position="392"/>
        <end position="413"/>
    </location>
</feature>
<dbReference type="GO" id="GO:0042149">
    <property type="term" value="P:cellular response to glucose starvation"/>
    <property type="evidence" value="ECO:0007669"/>
    <property type="project" value="TreeGrafter"/>
</dbReference>
<reference evidence="3" key="1">
    <citation type="journal article" date="2020" name="Fungal Divers.">
        <title>Resolving the Mortierellaceae phylogeny through synthesis of multi-gene phylogenetics and phylogenomics.</title>
        <authorList>
            <person name="Vandepol N."/>
            <person name="Liber J."/>
            <person name="Desiro A."/>
            <person name="Na H."/>
            <person name="Kennedy M."/>
            <person name="Barry K."/>
            <person name="Grigoriev I.V."/>
            <person name="Miller A.N."/>
            <person name="O'Donnell K."/>
            <person name="Stajich J.E."/>
            <person name="Bonito G."/>
        </authorList>
    </citation>
    <scope>NUCLEOTIDE SEQUENCE</scope>
    <source>
        <strain evidence="3">NRRL 2591</strain>
    </source>
</reference>
<dbReference type="GO" id="GO:0005773">
    <property type="term" value="C:vacuole"/>
    <property type="evidence" value="ECO:0007669"/>
    <property type="project" value="GOC"/>
</dbReference>
<feature type="compositionally biased region" description="Low complexity" evidence="1">
    <location>
        <begin position="428"/>
        <end position="459"/>
    </location>
</feature>
<dbReference type="PANTHER" id="PTHR28051">
    <property type="entry name" value="PROTEIN MTL1-RELATED"/>
    <property type="match status" value="1"/>
</dbReference>
<dbReference type="Pfam" id="PF08550">
    <property type="entry name" value="GATA_AreA"/>
    <property type="match status" value="1"/>
</dbReference>
<dbReference type="GO" id="GO:0007039">
    <property type="term" value="P:protein catabolic process in the vacuole"/>
    <property type="evidence" value="ECO:0007669"/>
    <property type="project" value="TreeGrafter"/>
</dbReference>
<evidence type="ECO:0000256" key="1">
    <source>
        <dbReference type="SAM" id="MobiDB-lite"/>
    </source>
</evidence>
<dbReference type="EMBL" id="JAAAXW010000220">
    <property type="protein sequence ID" value="KAF9539990.1"/>
    <property type="molecule type" value="Genomic_DNA"/>
</dbReference>
<evidence type="ECO:0000313" key="4">
    <source>
        <dbReference type="Proteomes" id="UP000723463"/>
    </source>
</evidence>
<organism evidence="3 4">
    <name type="scientific">Mortierella hygrophila</name>
    <dbReference type="NCBI Taxonomy" id="979708"/>
    <lineage>
        <taxon>Eukaryota</taxon>
        <taxon>Fungi</taxon>
        <taxon>Fungi incertae sedis</taxon>
        <taxon>Mucoromycota</taxon>
        <taxon>Mortierellomycotina</taxon>
        <taxon>Mortierellomycetes</taxon>
        <taxon>Mortierellales</taxon>
        <taxon>Mortierellaceae</taxon>
        <taxon>Mortierella</taxon>
    </lineage>
</organism>
<protein>
    <recommendedName>
        <fullName evidence="2">Nitrogen regulatory protein areA GATA-like domain-containing protein</fullName>
    </recommendedName>
</protein>
<sequence length="545" mass="58997">MHDDSDAGRLIPVNPPAAAIDYLGNGWNNEDDIAASWKFMTKQKNDLINGLRLENASWRNWAKQRHNLKTISPKSLNWLKDSDTTWLYGPLYKAAIDEFDRSRFGAQTVAVVEGGSVSTPITPTDEILAPILPTDLASVISTSTPTTTSSAPTTPPASITGVEAPRSIFYRSGAPLKPVLKHKTASELFKADTLFHVQSDLRLHRKIEPFNKARESAVFKQHRQPKLRFNDSVEQCVSIDTDVISEEDEESLDNDNDNDNRNNIDIGRSNSNGNGKDDEDARVGLNGRHEDEDSGLLMRISIRKPPRSIVRIDSTTLKAASLHGMQDDDLEDPEDPTTTDDEDEEGLFDEPIYLGNPYTGSGTAYVGSRQDAPHEAALDDVSYTRPSPPSPSAGSTASADSSASSAAFYSASSTPVSNSSDMEGQLLQPEPQQQQQSVSSTQPTPTQQQQQPSQQQQQTGTYVVTHTSSPRTISTSFLEPPLPVSTTTTAAPAPSAARTALASALEAEKALAANGGMQQRATDLVANVKGLVNWASSLVFNSSTF</sequence>
<accession>A0A9P6F0A2</accession>
<feature type="compositionally biased region" description="Acidic residues" evidence="1">
    <location>
        <begin position="243"/>
        <end position="257"/>
    </location>
</feature>
<feature type="compositionally biased region" description="Acidic residues" evidence="1">
    <location>
        <begin position="327"/>
        <end position="348"/>
    </location>
</feature>
<feature type="compositionally biased region" description="Basic and acidic residues" evidence="1">
    <location>
        <begin position="275"/>
        <end position="290"/>
    </location>
</feature>
<evidence type="ECO:0000259" key="2">
    <source>
        <dbReference type="Pfam" id="PF08550"/>
    </source>
</evidence>
<feature type="compositionally biased region" description="Low complexity" evidence="1">
    <location>
        <begin position="261"/>
        <end position="274"/>
    </location>
</feature>
<feature type="region of interest" description="Disordered" evidence="1">
    <location>
        <begin position="380"/>
        <end position="492"/>
    </location>
</feature>
<proteinExistence type="predicted"/>
<evidence type="ECO:0000313" key="3">
    <source>
        <dbReference type="EMBL" id="KAF9539990.1"/>
    </source>
</evidence>
<name>A0A9P6F0A2_9FUNG</name>
<dbReference type="InterPro" id="IPR052292">
    <property type="entry name" value="Glucose_repression_reg"/>
</dbReference>
<feature type="domain" description="Nitrogen regulatory protein areA GATA-like" evidence="2">
    <location>
        <begin position="36"/>
        <end position="63"/>
    </location>
</feature>
<gene>
    <name evidence="3" type="ORF">EC957_004802</name>
</gene>
<feature type="compositionally biased region" description="Polar residues" evidence="1">
    <location>
        <begin position="460"/>
        <end position="477"/>
    </location>
</feature>